<dbReference type="AlphaFoldDB" id="A0A931F367"/>
<dbReference type="EMBL" id="JADOGI010000103">
    <property type="protein sequence ID" value="MBF8189831.1"/>
    <property type="molecule type" value="Genomic_DNA"/>
</dbReference>
<dbReference type="GO" id="GO:0016491">
    <property type="term" value="F:oxidoreductase activity"/>
    <property type="evidence" value="ECO:0007669"/>
    <property type="project" value="UniProtKB-KW"/>
</dbReference>
<dbReference type="PANTHER" id="PTHR43669">
    <property type="entry name" value="5-KETO-D-GLUCONATE 5-REDUCTASE"/>
    <property type="match status" value="1"/>
</dbReference>
<dbReference type="PRINTS" id="PR00081">
    <property type="entry name" value="GDHRDH"/>
</dbReference>
<dbReference type="InterPro" id="IPR036291">
    <property type="entry name" value="NAD(P)-bd_dom_sf"/>
</dbReference>
<dbReference type="SUPFAM" id="SSF51735">
    <property type="entry name" value="NAD(P)-binding Rossmann-fold domains"/>
    <property type="match status" value="1"/>
</dbReference>
<name>A0A931F367_9ACTN</name>
<dbReference type="Pfam" id="PF00106">
    <property type="entry name" value="adh_short"/>
    <property type="match status" value="1"/>
</dbReference>
<evidence type="ECO:0000256" key="2">
    <source>
        <dbReference type="ARBA" id="ARBA00023002"/>
    </source>
</evidence>
<keyword evidence="2" id="KW-0560">Oxidoreductase</keyword>
<dbReference type="RefSeq" id="WP_195898763.1">
    <property type="nucleotide sequence ID" value="NZ_JADOGI010000103.1"/>
</dbReference>
<sequence length="157" mass="16129">MNGFSLRGRTALVTGSGRGLGLEMARGLAGAGARVVLNGRDKDHLAGLAARMDVEYAAFDVTDLDAAARALEEVAARGRAVDVLVNNVGQRDRRGMADFTAGELARLLDVDLVSAFGLSRLVAGDLVRRGAPGRIINVSSVIGVPGTAGDVSRSTAA</sequence>
<evidence type="ECO:0000256" key="1">
    <source>
        <dbReference type="ARBA" id="ARBA00006484"/>
    </source>
</evidence>
<dbReference type="PANTHER" id="PTHR43669:SF14">
    <property type="entry name" value="OXIDOREDUCTASE"/>
    <property type="match status" value="1"/>
</dbReference>
<comment type="similarity">
    <text evidence="1">Belongs to the short-chain dehydrogenases/reductases (SDR) family.</text>
</comment>
<reference evidence="3" key="1">
    <citation type="submission" date="2020-11" db="EMBL/GenBank/DDBJ databases">
        <title>Whole-genome analyses of Nonomuraea sp. K274.</title>
        <authorList>
            <person name="Veyisoglu A."/>
        </authorList>
    </citation>
    <scope>NUCLEOTIDE SEQUENCE</scope>
    <source>
        <strain evidence="3">K274</strain>
    </source>
</reference>
<accession>A0A931F367</accession>
<organism evidence="3 4">
    <name type="scientific">Nonomuraea cypriaca</name>
    <dbReference type="NCBI Taxonomy" id="1187855"/>
    <lineage>
        <taxon>Bacteria</taxon>
        <taxon>Bacillati</taxon>
        <taxon>Actinomycetota</taxon>
        <taxon>Actinomycetes</taxon>
        <taxon>Streptosporangiales</taxon>
        <taxon>Streptosporangiaceae</taxon>
        <taxon>Nonomuraea</taxon>
    </lineage>
</organism>
<keyword evidence="4" id="KW-1185">Reference proteome</keyword>
<gene>
    <name evidence="3" type="ORF">ITP53_29725</name>
</gene>
<evidence type="ECO:0000313" key="4">
    <source>
        <dbReference type="Proteomes" id="UP000605361"/>
    </source>
</evidence>
<proteinExistence type="inferred from homology"/>
<dbReference type="Proteomes" id="UP000605361">
    <property type="component" value="Unassembled WGS sequence"/>
</dbReference>
<dbReference type="InterPro" id="IPR002347">
    <property type="entry name" value="SDR_fam"/>
</dbReference>
<evidence type="ECO:0000313" key="3">
    <source>
        <dbReference type="EMBL" id="MBF8189831.1"/>
    </source>
</evidence>
<comment type="caution">
    <text evidence="3">The sequence shown here is derived from an EMBL/GenBank/DDBJ whole genome shotgun (WGS) entry which is preliminary data.</text>
</comment>
<dbReference type="Gene3D" id="3.40.50.720">
    <property type="entry name" value="NAD(P)-binding Rossmann-like Domain"/>
    <property type="match status" value="1"/>
</dbReference>
<protein>
    <submittedName>
        <fullName evidence="3">SDR family NAD(P)-dependent oxidoreductase</fullName>
    </submittedName>
</protein>